<comment type="caution">
    <text evidence="3">The sequence shown here is derived from an EMBL/GenBank/DDBJ whole genome shotgun (WGS) entry which is preliminary data.</text>
</comment>
<feature type="compositionally biased region" description="Acidic residues" evidence="1">
    <location>
        <begin position="18"/>
        <end position="31"/>
    </location>
</feature>
<sequence>MVTAHVLDRELDAPFAGQEDDLLEKEEEPSPDETHPRQPASWPLQISKAERSIFELHRSWKNGVIRLDPDFQREFVWDYWRKVKLVESVLMRLPLPVFYLSEENEEETLVIDGQQRLTTLFEFLDGGFRLSGLKLLPELNKKHFKDLDGKVQRRFENTPLTCFIVQPGTDEQVKFQIFERVNEGAVALNAQEVRSCLYRGPGLDFIKRLANDASPGSFRDVAGLNRGYRRMRADELVLRAIAFLDLGVDRYTGELKSFLNDELKRLNTSTEEERHALERRLTHALAHTKTVFEDHAFCRYKPLDGSWARQLNGPLVEVIVAGFDRFFPAGTPLTPRKIEAVRDRFQAISGDQAFRDSITFATQSANTVRRRFDLWMKELTHVA</sequence>
<accession>A0A150PHN4</accession>
<dbReference type="EMBL" id="JELX01002496">
    <property type="protein sequence ID" value="KYF55197.1"/>
    <property type="molecule type" value="Genomic_DNA"/>
</dbReference>
<dbReference type="PANTHER" id="PTHR39639">
    <property type="entry name" value="CHROMOSOME 16, WHOLE GENOME SHOTGUN SEQUENCE"/>
    <property type="match status" value="1"/>
</dbReference>
<dbReference type="Pfam" id="PF03235">
    <property type="entry name" value="GmrSD_N"/>
    <property type="match status" value="1"/>
</dbReference>
<gene>
    <name evidence="3" type="ORF">BE04_25180</name>
</gene>
<dbReference type="Proteomes" id="UP000075604">
    <property type="component" value="Unassembled WGS sequence"/>
</dbReference>
<protein>
    <recommendedName>
        <fullName evidence="2">GmrSD restriction endonucleases N-terminal domain-containing protein</fullName>
    </recommendedName>
</protein>
<feature type="domain" description="GmrSD restriction endonucleases N-terminal" evidence="2">
    <location>
        <begin position="67"/>
        <end position="198"/>
    </location>
</feature>
<name>A0A150PHN4_SORCE</name>
<evidence type="ECO:0000259" key="2">
    <source>
        <dbReference type="Pfam" id="PF03235"/>
    </source>
</evidence>
<organism evidence="3 4">
    <name type="scientific">Sorangium cellulosum</name>
    <name type="common">Polyangium cellulosum</name>
    <dbReference type="NCBI Taxonomy" id="56"/>
    <lineage>
        <taxon>Bacteria</taxon>
        <taxon>Pseudomonadati</taxon>
        <taxon>Myxococcota</taxon>
        <taxon>Polyangia</taxon>
        <taxon>Polyangiales</taxon>
        <taxon>Polyangiaceae</taxon>
        <taxon>Sorangium</taxon>
    </lineage>
</organism>
<reference evidence="3 4" key="1">
    <citation type="submission" date="2014-02" db="EMBL/GenBank/DDBJ databases">
        <title>The small core and large imbalanced accessory genome model reveals a collaborative survival strategy of Sorangium cellulosum strains in nature.</title>
        <authorList>
            <person name="Han K."/>
            <person name="Peng R."/>
            <person name="Blom J."/>
            <person name="Li Y.-Z."/>
        </authorList>
    </citation>
    <scope>NUCLEOTIDE SEQUENCE [LARGE SCALE GENOMIC DNA]</scope>
    <source>
        <strain evidence="3 4">So0157-18</strain>
    </source>
</reference>
<evidence type="ECO:0000313" key="3">
    <source>
        <dbReference type="EMBL" id="KYF55197.1"/>
    </source>
</evidence>
<evidence type="ECO:0000313" key="4">
    <source>
        <dbReference type="Proteomes" id="UP000075604"/>
    </source>
</evidence>
<dbReference type="PANTHER" id="PTHR39639:SF1">
    <property type="entry name" value="DUF262 DOMAIN-CONTAINING PROTEIN"/>
    <property type="match status" value="1"/>
</dbReference>
<dbReference type="InterPro" id="IPR004919">
    <property type="entry name" value="GmrSD_N"/>
</dbReference>
<evidence type="ECO:0000256" key="1">
    <source>
        <dbReference type="SAM" id="MobiDB-lite"/>
    </source>
</evidence>
<feature type="region of interest" description="Disordered" evidence="1">
    <location>
        <begin position="11"/>
        <end position="41"/>
    </location>
</feature>
<proteinExistence type="predicted"/>
<dbReference type="AlphaFoldDB" id="A0A150PHN4"/>